<dbReference type="PANTHER" id="PTHR45436">
    <property type="entry name" value="SENSOR HISTIDINE KINASE YKOH"/>
    <property type="match status" value="1"/>
</dbReference>
<evidence type="ECO:0000256" key="7">
    <source>
        <dbReference type="ARBA" id="ARBA00022989"/>
    </source>
</evidence>
<keyword evidence="7" id="KW-0472">Membrane</keyword>
<dbReference type="Pfam" id="PF02518">
    <property type="entry name" value="HATPase_c"/>
    <property type="match status" value="1"/>
</dbReference>
<dbReference type="InterPro" id="IPR050428">
    <property type="entry name" value="TCS_sensor_his_kinase"/>
</dbReference>
<proteinExistence type="predicted"/>
<evidence type="ECO:0000256" key="5">
    <source>
        <dbReference type="ARBA" id="ARBA00022692"/>
    </source>
</evidence>
<dbReference type="PROSITE" id="PS50109">
    <property type="entry name" value="HIS_KIN"/>
    <property type="match status" value="1"/>
</dbReference>
<organism evidence="9 10">
    <name type="scientific">Leucobacter iarius</name>
    <dbReference type="NCBI Taxonomy" id="333963"/>
    <lineage>
        <taxon>Bacteria</taxon>
        <taxon>Bacillati</taxon>
        <taxon>Actinomycetota</taxon>
        <taxon>Actinomycetes</taxon>
        <taxon>Micrococcales</taxon>
        <taxon>Microbacteriaceae</taxon>
        <taxon>Leucobacter</taxon>
    </lineage>
</organism>
<accession>A0ABN2LPU5</accession>
<protein>
    <recommendedName>
        <fullName evidence="2">histidine kinase</fullName>
        <ecNumber evidence="2">2.7.13.3</ecNumber>
    </recommendedName>
</protein>
<name>A0ABN2LPU5_9MICO</name>
<evidence type="ECO:0000256" key="3">
    <source>
        <dbReference type="ARBA" id="ARBA00022553"/>
    </source>
</evidence>
<keyword evidence="3" id="KW-0597">Phosphoprotein</keyword>
<reference evidence="9 10" key="1">
    <citation type="journal article" date="2019" name="Int. J. Syst. Evol. Microbiol.">
        <title>The Global Catalogue of Microorganisms (GCM) 10K type strain sequencing project: providing services to taxonomists for standard genome sequencing and annotation.</title>
        <authorList>
            <consortium name="The Broad Institute Genomics Platform"/>
            <consortium name="The Broad Institute Genome Sequencing Center for Infectious Disease"/>
            <person name="Wu L."/>
            <person name="Ma J."/>
        </authorList>
    </citation>
    <scope>NUCLEOTIDE SEQUENCE [LARGE SCALE GENOMIC DNA]</scope>
    <source>
        <strain evidence="9 10">JCM 14736</strain>
    </source>
</reference>
<evidence type="ECO:0000259" key="8">
    <source>
        <dbReference type="PROSITE" id="PS50109"/>
    </source>
</evidence>
<dbReference type="InterPro" id="IPR005467">
    <property type="entry name" value="His_kinase_dom"/>
</dbReference>
<dbReference type="InterPro" id="IPR036890">
    <property type="entry name" value="HATPase_C_sf"/>
</dbReference>
<evidence type="ECO:0000256" key="4">
    <source>
        <dbReference type="ARBA" id="ARBA00022679"/>
    </source>
</evidence>
<keyword evidence="5" id="KW-0812">Transmembrane</keyword>
<dbReference type="CDD" id="cd00075">
    <property type="entry name" value="HATPase"/>
    <property type="match status" value="1"/>
</dbReference>
<dbReference type="PANTHER" id="PTHR45436:SF5">
    <property type="entry name" value="SENSOR HISTIDINE KINASE TRCS"/>
    <property type="match status" value="1"/>
</dbReference>
<sequence length="71" mass="7821">MRDLGPGVPEGERERLFDRFYRSHSARRLPGSGLGLALVQQIAHEPGAQLQAAWPEDSGTEMRVVFPVGGY</sequence>
<dbReference type="Gene3D" id="3.30.565.10">
    <property type="entry name" value="Histidine kinase-like ATPase, C-terminal domain"/>
    <property type="match status" value="1"/>
</dbReference>
<dbReference type="EC" id="2.7.13.3" evidence="2"/>
<evidence type="ECO:0000313" key="9">
    <source>
        <dbReference type="EMBL" id="GAA1796024.1"/>
    </source>
</evidence>
<dbReference type="EMBL" id="BAAAOB010000004">
    <property type="protein sequence ID" value="GAA1796024.1"/>
    <property type="molecule type" value="Genomic_DNA"/>
</dbReference>
<dbReference type="SUPFAM" id="SSF55874">
    <property type="entry name" value="ATPase domain of HSP90 chaperone/DNA topoisomerase II/histidine kinase"/>
    <property type="match status" value="1"/>
</dbReference>
<keyword evidence="10" id="KW-1185">Reference proteome</keyword>
<keyword evidence="6" id="KW-0418">Kinase</keyword>
<dbReference type="InterPro" id="IPR003594">
    <property type="entry name" value="HATPase_dom"/>
</dbReference>
<evidence type="ECO:0000313" key="10">
    <source>
        <dbReference type="Proteomes" id="UP001500851"/>
    </source>
</evidence>
<keyword evidence="7" id="KW-1133">Transmembrane helix</keyword>
<evidence type="ECO:0000256" key="6">
    <source>
        <dbReference type="ARBA" id="ARBA00022777"/>
    </source>
</evidence>
<gene>
    <name evidence="9" type="ORF">GCM10009768_26330</name>
</gene>
<evidence type="ECO:0000256" key="1">
    <source>
        <dbReference type="ARBA" id="ARBA00000085"/>
    </source>
</evidence>
<dbReference type="Proteomes" id="UP001500851">
    <property type="component" value="Unassembled WGS sequence"/>
</dbReference>
<keyword evidence="4" id="KW-0808">Transferase</keyword>
<comment type="caution">
    <text evidence="9">The sequence shown here is derived from an EMBL/GenBank/DDBJ whole genome shotgun (WGS) entry which is preliminary data.</text>
</comment>
<comment type="catalytic activity">
    <reaction evidence="1">
        <text>ATP + protein L-histidine = ADP + protein N-phospho-L-histidine.</text>
        <dbReference type="EC" id="2.7.13.3"/>
    </reaction>
</comment>
<feature type="domain" description="Histidine kinase" evidence="8">
    <location>
        <begin position="1"/>
        <end position="70"/>
    </location>
</feature>
<evidence type="ECO:0000256" key="2">
    <source>
        <dbReference type="ARBA" id="ARBA00012438"/>
    </source>
</evidence>